<sequence length="62" mass="6424">MNDGSLPPDDQRPPPVPAPRSAKWWIGVPLIVVAALLAMGGLTVLAVLIVAHAALSSWGSNK</sequence>
<keyword evidence="3" id="KW-1185">Reference proteome</keyword>
<organism evidence="2 3">
    <name type="scientific">Actinomadura fulvescens</name>
    <dbReference type="NCBI Taxonomy" id="46160"/>
    <lineage>
        <taxon>Bacteria</taxon>
        <taxon>Bacillati</taxon>
        <taxon>Actinomycetota</taxon>
        <taxon>Actinomycetes</taxon>
        <taxon>Streptosporangiales</taxon>
        <taxon>Thermomonosporaceae</taxon>
        <taxon>Actinomadura</taxon>
    </lineage>
</organism>
<feature type="transmembrane region" description="Helical" evidence="1">
    <location>
        <begin position="24"/>
        <end position="55"/>
    </location>
</feature>
<comment type="caution">
    <text evidence="2">The sequence shown here is derived from an EMBL/GenBank/DDBJ whole genome shotgun (WGS) entry which is preliminary data.</text>
</comment>
<gene>
    <name evidence="2" type="ORF">GCM10010411_78370</name>
</gene>
<evidence type="ECO:0000256" key="1">
    <source>
        <dbReference type="SAM" id="Phobius"/>
    </source>
</evidence>
<evidence type="ECO:0000313" key="3">
    <source>
        <dbReference type="Proteomes" id="UP001501509"/>
    </source>
</evidence>
<proteinExistence type="predicted"/>
<name>A0ABN3QKX4_9ACTN</name>
<dbReference type="RefSeq" id="WP_344547560.1">
    <property type="nucleotide sequence ID" value="NZ_BAAATD010000014.1"/>
</dbReference>
<dbReference type="Proteomes" id="UP001501509">
    <property type="component" value="Unassembled WGS sequence"/>
</dbReference>
<accession>A0ABN3QKX4</accession>
<keyword evidence="1" id="KW-1133">Transmembrane helix</keyword>
<reference evidence="2 3" key="1">
    <citation type="journal article" date="2019" name="Int. J. Syst. Evol. Microbiol.">
        <title>The Global Catalogue of Microorganisms (GCM) 10K type strain sequencing project: providing services to taxonomists for standard genome sequencing and annotation.</title>
        <authorList>
            <consortium name="The Broad Institute Genomics Platform"/>
            <consortium name="The Broad Institute Genome Sequencing Center for Infectious Disease"/>
            <person name="Wu L."/>
            <person name="Ma J."/>
        </authorList>
    </citation>
    <scope>NUCLEOTIDE SEQUENCE [LARGE SCALE GENOMIC DNA]</scope>
    <source>
        <strain evidence="2 3">JCM 6833</strain>
    </source>
</reference>
<evidence type="ECO:0000313" key="2">
    <source>
        <dbReference type="EMBL" id="GAA2629182.1"/>
    </source>
</evidence>
<keyword evidence="1" id="KW-0472">Membrane</keyword>
<dbReference type="EMBL" id="BAAATD010000014">
    <property type="protein sequence ID" value="GAA2629182.1"/>
    <property type="molecule type" value="Genomic_DNA"/>
</dbReference>
<protein>
    <submittedName>
        <fullName evidence="2">Uncharacterized protein</fullName>
    </submittedName>
</protein>
<keyword evidence="1" id="KW-0812">Transmembrane</keyword>